<dbReference type="OrthoDB" id="74835at2759"/>
<sequence length="82" mass="8746">MTEDLVKILQLGKGRSVVARTISVGCPKDVIRTVMALFSVMSSCPKKCLDDVFDAAEMARAFTTLAGFGCADVSRMVASSLQ</sequence>
<protein>
    <submittedName>
        <fullName evidence="1">Uncharacterized protein</fullName>
    </submittedName>
</protein>
<keyword evidence="2" id="KW-1185">Reference proteome</keyword>
<gene>
    <name evidence="1" type="ORF">ANCDUO_13163</name>
</gene>
<reference evidence="1 2" key="1">
    <citation type="submission" date="2013-12" db="EMBL/GenBank/DDBJ databases">
        <title>Draft genome of the parsitic nematode Ancylostoma duodenale.</title>
        <authorList>
            <person name="Mitreva M."/>
        </authorList>
    </citation>
    <scope>NUCLEOTIDE SEQUENCE [LARGE SCALE GENOMIC DNA]</scope>
    <source>
        <strain evidence="1 2">Zhejiang</strain>
    </source>
</reference>
<dbReference type="AlphaFoldDB" id="A0A0C2D3L7"/>
<organism evidence="1 2">
    <name type="scientific">Ancylostoma duodenale</name>
    <dbReference type="NCBI Taxonomy" id="51022"/>
    <lineage>
        <taxon>Eukaryota</taxon>
        <taxon>Metazoa</taxon>
        <taxon>Ecdysozoa</taxon>
        <taxon>Nematoda</taxon>
        <taxon>Chromadorea</taxon>
        <taxon>Rhabditida</taxon>
        <taxon>Rhabditina</taxon>
        <taxon>Rhabditomorpha</taxon>
        <taxon>Strongyloidea</taxon>
        <taxon>Ancylostomatidae</taxon>
        <taxon>Ancylostomatinae</taxon>
        <taxon>Ancylostoma</taxon>
    </lineage>
</organism>
<dbReference type="Proteomes" id="UP000054047">
    <property type="component" value="Unassembled WGS sequence"/>
</dbReference>
<accession>A0A0C2D3L7</accession>
<evidence type="ECO:0000313" key="2">
    <source>
        <dbReference type="Proteomes" id="UP000054047"/>
    </source>
</evidence>
<dbReference type="EMBL" id="KN735432">
    <property type="protein sequence ID" value="KIH56657.1"/>
    <property type="molecule type" value="Genomic_DNA"/>
</dbReference>
<proteinExistence type="predicted"/>
<evidence type="ECO:0000313" key="1">
    <source>
        <dbReference type="EMBL" id="KIH56657.1"/>
    </source>
</evidence>
<name>A0A0C2D3L7_9BILA</name>